<evidence type="ECO:0000313" key="4">
    <source>
        <dbReference type="Proteomes" id="UP000662747"/>
    </source>
</evidence>
<dbReference type="InterPro" id="IPR032812">
    <property type="entry name" value="SbsA_Ig"/>
</dbReference>
<evidence type="ECO:0000259" key="2">
    <source>
        <dbReference type="Pfam" id="PF13205"/>
    </source>
</evidence>
<feature type="domain" description="SbsA Ig-like" evidence="2">
    <location>
        <begin position="46"/>
        <end position="148"/>
    </location>
</feature>
<reference evidence="3 4" key="1">
    <citation type="submission" date="2021-02" db="EMBL/GenBank/DDBJ databases">
        <title>De Novo genome assembly of isolated myxobacteria.</title>
        <authorList>
            <person name="Stevens D.C."/>
        </authorList>
    </citation>
    <scope>NUCLEOTIDE SEQUENCE [LARGE SCALE GENOMIC DNA]</scope>
    <source>
        <strain evidence="4">SCPEA02</strain>
    </source>
</reference>
<dbReference type="Gene3D" id="2.60.40.3710">
    <property type="match status" value="1"/>
</dbReference>
<accession>A0ABX7P2S3</accession>
<protein>
    <submittedName>
        <fullName evidence="3">Ig-like domain-containing protein</fullName>
    </submittedName>
</protein>
<name>A0ABX7P2S3_9BACT</name>
<dbReference type="Pfam" id="PF13205">
    <property type="entry name" value="Big_5"/>
    <property type="match status" value="2"/>
</dbReference>
<organism evidence="3 4">
    <name type="scientific">Pyxidicoccus parkwayensis</name>
    <dbReference type="NCBI Taxonomy" id="2813578"/>
    <lineage>
        <taxon>Bacteria</taxon>
        <taxon>Pseudomonadati</taxon>
        <taxon>Myxococcota</taxon>
        <taxon>Myxococcia</taxon>
        <taxon>Myxococcales</taxon>
        <taxon>Cystobacterineae</taxon>
        <taxon>Myxococcaceae</taxon>
        <taxon>Pyxidicoccus</taxon>
    </lineage>
</organism>
<evidence type="ECO:0000313" key="3">
    <source>
        <dbReference type="EMBL" id="QSQ24760.1"/>
    </source>
</evidence>
<dbReference type="Proteomes" id="UP000662747">
    <property type="component" value="Chromosome"/>
</dbReference>
<dbReference type="EMBL" id="CP071090">
    <property type="protein sequence ID" value="QSQ24760.1"/>
    <property type="molecule type" value="Genomic_DNA"/>
</dbReference>
<feature type="domain" description="SbsA Ig-like" evidence="2">
    <location>
        <begin position="2"/>
        <end position="40"/>
    </location>
</feature>
<proteinExistence type="predicted"/>
<evidence type="ECO:0000256" key="1">
    <source>
        <dbReference type="ARBA" id="ARBA00022729"/>
    </source>
</evidence>
<keyword evidence="4" id="KW-1185">Reference proteome</keyword>
<gene>
    <name evidence="3" type="ORF">JY651_07395</name>
</gene>
<keyword evidence="1" id="KW-0732">Signal</keyword>
<sequence length="343" mass="37105">MLTVQPTTALAQNTTYTVTIDGEDRAGNPLKGTRVFSFTTSGPTPDTVPPTVLSTSPNQASIGNARTALLEVVFSEPMNKTSVQTAFAITAPAGFNGGSFAWNEAGTVMTYTPSSQFTYGTDVSWQVSTNAKDAAGNSLSDAMTRSFRVVRQGLLIIKFDPYTSGSVGAPEYFRQTHLYNVEYLGDNSANSAFRLFVGFKLNELPSDLSRITQATLRWWVTFQLGNPYSKLGQLILEPVNVGEQLETAGADDPPNPALIEDYHSAPLSTGINVLSNAVGAPGTLDVTSWVAKDWSDRATRNGRTQYRFRFTQGSNNDGTDDRLVSDVGAHPTLAELQVVYEYP</sequence>